<evidence type="ECO:0000256" key="2">
    <source>
        <dbReference type="ARBA" id="ARBA00022692"/>
    </source>
</evidence>
<sequence length="212" mass="23075">MAAPVMINVCCVFVFSSLLHLIPWKNKRLQDAITRLDKSCILALCVTAMFVTPQLVESETCKPGAFYSLVTAAIPLGLAFIGILCGLGPIAFASFICPFASNLWFYGVHVEDSEVFYCMLGGGILHALGFSLYASRAGGYHPFWGYHEWFHLFVTIGILVQVEGVFALSSYTDEICTSGGSDTESIVGILTEEIYTAESAATALRGMFRLVQ</sequence>
<feature type="transmembrane region" description="Helical" evidence="6">
    <location>
        <begin position="149"/>
        <end position="168"/>
    </location>
</feature>
<keyword evidence="8" id="KW-1185">Reference proteome</keyword>
<keyword evidence="4 6" id="KW-0472">Membrane</keyword>
<proteinExistence type="predicted"/>
<organism evidence="7 8">
    <name type="scientific">Seminavis robusta</name>
    <dbReference type="NCBI Taxonomy" id="568900"/>
    <lineage>
        <taxon>Eukaryota</taxon>
        <taxon>Sar</taxon>
        <taxon>Stramenopiles</taxon>
        <taxon>Ochrophyta</taxon>
        <taxon>Bacillariophyta</taxon>
        <taxon>Bacillariophyceae</taxon>
        <taxon>Bacillariophycidae</taxon>
        <taxon>Naviculales</taxon>
        <taxon>Naviculaceae</taxon>
        <taxon>Seminavis</taxon>
    </lineage>
</organism>
<dbReference type="AlphaFoldDB" id="A0A9N8E718"/>
<comment type="caution">
    <text evidence="7">The sequence shown here is derived from an EMBL/GenBank/DDBJ whole genome shotgun (WGS) entry which is preliminary data.</text>
</comment>
<evidence type="ECO:0000313" key="7">
    <source>
        <dbReference type="EMBL" id="CAB9515040.1"/>
    </source>
</evidence>
<evidence type="ECO:0000256" key="1">
    <source>
        <dbReference type="ARBA" id="ARBA00004141"/>
    </source>
</evidence>
<keyword evidence="2 6" id="KW-0812">Transmembrane</keyword>
<comment type="subcellular location">
    <subcellularLocation>
        <location evidence="1">Membrane</location>
        <topology evidence="1">Multi-pass membrane protein</topology>
    </subcellularLocation>
</comment>
<dbReference type="EMBL" id="CAICTM010000690">
    <property type="protein sequence ID" value="CAB9515040.1"/>
    <property type="molecule type" value="Genomic_DNA"/>
</dbReference>
<evidence type="ECO:0000256" key="5">
    <source>
        <dbReference type="PIRSR" id="PIRSR604254-1"/>
    </source>
</evidence>
<gene>
    <name evidence="7" type="ORF">SEMRO_691_G187840.1</name>
</gene>
<feature type="binding site" evidence="5">
    <location>
        <position position="147"/>
    </location>
    <ligand>
        <name>Zn(2+)</name>
        <dbReference type="ChEBI" id="CHEBI:29105"/>
    </ligand>
</feature>
<feature type="transmembrane region" description="Helical" evidence="6">
    <location>
        <begin position="36"/>
        <end position="56"/>
    </location>
</feature>
<protein>
    <submittedName>
        <fullName evidence="7">Uncharacterized protein</fullName>
    </submittedName>
</protein>
<reference evidence="7" key="1">
    <citation type="submission" date="2020-06" db="EMBL/GenBank/DDBJ databases">
        <authorList>
            <consortium name="Plant Systems Biology data submission"/>
        </authorList>
    </citation>
    <scope>NUCLEOTIDE SEQUENCE</scope>
    <source>
        <strain evidence="7">D6</strain>
    </source>
</reference>
<feature type="transmembrane region" description="Helical" evidence="6">
    <location>
        <begin position="115"/>
        <end position="134"/>
    </location>
</feature>
<evidence type="ECO:0000256" key="4">
    <source>
        <dbReference type="ARBA" id="ARBA00023136"/>
    </source>
</evidence>
<feature type="transmembrane region" description="Helical" evidence="6">
    <location>
        <begin position="6"/>
        <end position="24"/>
    </location>
</feature>
<keyword evidence="5" id="KW-0479">Metal-binding</keyword>
<evidence type="ECO:0000256" key="6">
    <source>
        <dbReference type="SAM" id="Phobius"/>
    </source>
</evidence>
<dbReference type="GO" id="GO:0046872">
    <property type="term" value="F:metal ion binding"/>
    <property type="evidence" value="ECO:0007669"/>
    <property type="project" value="UniProtKB-KW"/>
</dbReference>
<dbReference type="InterPro" id="IPR004254">
    <property type="entry name" value="AdipoR/HlyIII-related"/>
</dbReference>
<name>A0A9N8E718_9STRA</name>
<dbReference type="GO" id="GO:0016020">
    <property type="term" value="C:membrane"/>
    <property type="evidence" value="ECO:0007669"/>
    <property type="project" value="UniProtKB-SubCell"/>
</dbReference>
<keyword evidence="5" id="KW-0862">Zinc</keyword>
<dbReference type="Pfam" id="PF03006">
    <property type="entry name" value="HlyIII"/>
    <property type="match status" value="1"/>
</dbReference>
<feature type="binding site" evidence="5">
    <location>
        <position position="20"/>
    </location>
    <ligand>
        <name>Zn(2+)</name>
        <dbReference type="ChEBI" id="CHEBI:29105"/>
    </ligand>
</feature>
<feature type="transmembrane region" description="Helical" evidence="6">
    <location>
        <begin position="76"/>
        <end position="103"/>
    </location>
</feature>
<dbReference type="Proteomes" id="UP001153069">
    <property type="component" value="Unassembled WGS sequence"/>
</dbReference>
<feature type="binding site" evidence="5">
    <location>
        <position position="151"/>
    </location>
    <ligand>
        <name>Zn(2+)</name>
        <dbReference type="ChEBI" id="CHEBI:29105"/>
    </ligand>
</feature>
<evidence type="ECO:0000256" key="3">
    <source>
        <dbReference type="ARBA" id="ARBA00022989"/>
    </source>
</evidence>
<keyword evidence="3 6" id="KW-1133">Transmembrane helix</keyword>
<accession>A0A9N8E718</accession>
<evidence type="ECO:0000313" key="8">
    <source>
        <dbReference type="Proteomes" id="UP001153069"/>
    </source>
</evidence>